<dbReference type="Pfam" id="PF18713">
    <property type="entry name" value="DUF5645"/>
    <property type="match status" value="1"/>
</dbReference>
<gene>
    <name evidence="3" type="ORF">CEUTPL_LOCUS2026</name>
</gene>
<dbReference type="InterPro" id="IPR053225">
    <property type="entry name" value="Acyl-CoA_N-acyltransferase"/>
</dbReference>
<reference evidence="3" key="1">
    <citation type="submission" date="2022-01" db="EMBL/GenBank/DDBJ databases">
        <authorList>
            <person name="King R."/>
        </authorList>
    </citation>
    <scope>NUCLEOTIDE SEQUENCE</scope>
</reference>
<evidence type="ECO:0000259" key="1">
    <source>
        <dbReference type="Pfam" id="PF08445"/>
    </source>
</evidence>
<dbReference type="Gene3D" id="3.40.630.30">
    <property type="match status" value="2"/>
</dbReference>
<feature type="domain" description="GCN5-related N-acetyltransferase Rv2170-like" evidence="1">
    <location>
        <begin position="196"/>
        <end position="279"/>
    </location>
</feature>
<dbReference type="PANTHER" id="PTHR20958:SF6">
    <property type="entry name" value="GLYCINE N-ACYLTRANSFERASE-LIKE PROTEIN"/>
    <property type="match status" value="1"/>
</dbReference>
<dbReference type="OrthoDB" id="61870at2759"/>
<evidence type="ECO:0000313" key="3">
    <source>
        <dbReference type="EMBL" id="CAG9761321.1"/>
    </source>
</evidence>
<protein>
    <recommendedName>
        <fullName evidence="5">N-acetyltransferase domain-containing protein</fullName>
    </recommendedName>
</protein>
<dbReference type="InterPro" id="IPR041506">
    <property type="entry name" value="DUF5645"/>
</dbReference>
<feature type="domain" description="DUF5645" evidence="2">
    <location>
        <begin position="4"/>
        <end position="103"/>
    </location>
</feature>
<proteinExistence type="predicted"/>
<name>A0A9N9MBC5_9CUCU</name>
<dbReference type="AlphaFoldDB" id="A0A9N9MBC5"/>
<dbReference type="SUPFAM" id="SSF55729">
    <property type="entry name" value="Acyl-CoA N-acyltransferases (Nat)"/>
    <property type="match status" value="1"/>
</dbReference>
<evidence type="ECO:0000313" key="4">
    <source>
        <dbReference type="Proteomes" id="UP001152799"/>
    </source>
</evidence>
<evidence type="ECO:0000259" key="2">
    <source>
        <dbReference type="Pfam" id="PF18713"/>
    </source>
</evidence>
<sequence length="286" mass="32894">MDDILIELSDNDLEQLARMYERHCKELPYLYSFLQICVKSKKIDMPDFVKVWSPNNCWKIDGTFIASVPNHGHDIILHSFDSSGKNLIEGLSKTKKFKYLRDPARSFTLFYAVDPEFYPKILQLLNEQKHKILSNDASDVWVLNKENATKIQEDNEKVYVKNIQLEDLSVVNNHWPFKYPESEQKLMDLSKLTKGLGVYLKSNNQLISWVVCSRLGQMGALQTLGEYRFKGYAALAVKNMAKTLAEAGFDCCGSVDRGNVASERLLSKLGFKKLRAYHYIAVQNEY</sequence>
<dbReference type="EMBL" id="OU892286">
    <property type="protein sequence ID" value="CAG9761321.1"/>
    <property type="molecule type" value="Genomic_DNA"/>
</dbReference>
<dbReference type="GO" id="GO:0016747">
    <property type="term" value="F:acyltransferase activity, transferring groups other than amino-acyl groups"/>
    <property type="evidence" value="ECO:0007669"/>
    <property type="project" value="InterPro"/>
</dbReference>
<keyword evidence="4" id="KW-1185">Reference proteome</keyword>
<dbReference type="Pfam" id="PF08445">
    <property type="entry name" value="FR47"/>
    <property type="match status" value="1"/>
</dbReference>
<dbReference type="Proteomes" id="UP001152799">
    <property type="component" value="Chromosome 10"/>
</dbReference>
<dbReference type="InterPro" id="IPR013653">
    <property type="entry name" value="GCN5-like_dom"/>
</dbReference>
<dbReference type="PANTHER" id="PTHR20958">
    <property type="entry name" value="GLYCINE N-ACYLTRANSFERASE-LIKE PROTEIN"/>
    <property type="match status" value="1"/>
</dbReference>
<evidence type="ECO:0008006" key="5">
    <source>
        <dbReference type="Google" id="ProtNLM"/>
    </source>
</evidence>
<accession>A0A9N9MBC5</accession>
<dbReference type="InterPro" id="IPR016181">
    <property type="entry name" value="Acyl_CoA_acyltransferase"/>
</dbReference>
<organism evidence="3 4">
    <name type="scientific">Ceutorhynchus assimilis</name>
    <name type="common">cabbage seed weevil</name>
    <dbReference type="NCBI Taxonomy" id="467358"/>
    <lineage>
        <taxon>Eukaryota</taxon>
        <taxon>Metazoa</taxon>
        <taxon>Ecdysozoa</taxon>
        <taxon>Arthropoda</taxon>
        <taxon>Hexapoda</taxon>
        <taxon>Insecta</taxon>
        <taxon>Pterygota</taxon>
        <taxon>Neoptera</taxon>
        <taxon>Endopterygota</taxon>
        <taxon>Coleoptera</taxon>
        <taxon>Polyphaga</taxon>
        <taxon>Cucujiformia</taxon>
        <taxon>Curculionidae</taxon>
        <taxon>Ceutorhynchinae</taxon>
        <taxon>Ceutorhynchus</taxon>
    </lineage>
</organism>